<dbReference type="Proteomes" id="UP000187283">
    <property type="component" value="Unassembled WGS sequence"/>
</dbReference>
<name>A0A1R1Y1Y7_9FUNG</name>
<sequence>MEGVGETEFTRVNEVEFSNEQNKMVETGVEHCFEAINAQQFKVVMVDVGIHTQQPAAGRVAIRLRIRSTTTTAITVSVTAAAAFTVSVAAIGHARSRLIPAAPKHGAARELALIVNKQIDPHHQIMDVLVCGHPRWHQVLVAIVPQVLIPKMNKKTEKKNYKLARSSIY</sequence>
<comment type="caution">
    <text evidence="1">The sequence shown here is derived from an EMBL/GenBank/DDBJ whole genome shotgun (WGS) entry which is preliminary data.</text>
</comment>
<accession>A0A1R1Y1Y7</accession>
<keyword evidence="2" id="KW-1185">Reference proteome</keyword>
<gene>
    <name evidence="1" type="ORF">AYI70_g3797</name>
</gene>
<dbReference type="AlphaFoldDB" id="A0A1R1Y1Y7"/>
<proteinExistence type="predicted"/>
<evidence type="ECO:0000313" key="2">
    <source>
        <dbReference type="Proteomes" id="UP000187283"/>
    </source>
</evidence>
<reference evidence="1 2" key="1">
    <citation type="submission" date="2017-01" db="EMBL/GenBank/DDBJ databases">
        <authorList>
            <person name="Mah S.A."/>
            <person name="Swanson W.J."/>
            <person name="Moy G.W."/>
            <person name="Vacquier V.D."/>
        </authorList>
    </citation>
    <scope>NUCLEOTIDE SEQUENCE [LARGE SCALE GENOMIC DNA]</scope>
    <source>
        <strain evidence="1 2">GSMNP</strain>
    </source>
</reference>
<evidence type="ECO:0000313" key="1">
    <source>
        <dbReference type="EMBL" id="OMJ20910.1"/>
    </source>
</evidence>
<protein>
    <submittedName>
        <fullName evidence="1">Uncharacterized protein</fullName>
    </submittedName>
</protein>
<dbReference type="EMBL" id="LSSN01001131">
    <property type="protein sequence ID" value="OMJ20910.1"/>
    <property type="molecule type" value="Genomic_DNA"/>
</dbReference>
<organism evidence="1 2">
    <name type="scientific">Smittium culicis</name>
    <dbReference type="NCBI Taxonomy" id="133412"/>
    <lineage>
        <taxon>Eukaryota</taxon>
        <taxon>Fungi</taxon>
        <taxon>Fungi incertae sedis</taxon>
        <taxon>Zoopagomycota</taxon>
        <taxon>Kickxellomycotina</taxon>
        <taxon>Harpellomycetes</taxon>
        <taxon>Harpellales</taxon>
        <taxon>Legeriomycetaceae</taxon>
        <taxon>Smittium</taxon>
    </lineage>
</organism>